<name>A0ABM1ZCE1_AEDAL</name>
<keyword evidence="12" id="KW-1185">Reference proteome</keyword>
<dbReference type="SUPFAM" id="SSF53098">
    <property type="entry name" value="Ribonuclease H-like"/>
    <property type="match status" value="1"/>
</dbReference>
<proteinExistence type="predicted"/>
<evidence type="ECO:0000256" key="7">
    <source>
        <dbReference type="ARBA" id="ARBA00022918"/>
    </source>
</evidence>
<reference evidence="11" key="2">
    <citation type="submission" date="2025-05" db="UniProtKB">
        <authorList>
            <consortium name="EnsemblMetazoa"/>
        </authorList>
    </citation>
    <scope>IDENTIFICATION</scope>
    <source>
        <strain evidence="11">Foshan</strain>
    </source>
</reference>
<dbReference type="InterPro" id="IPR050951">
    <property type="entry name" value="Retrovirus_Pol_polyprotein"/>
</dbReference>
<dbReference type="CDD" id="cd01647">
    <property type="entry name" value="RT_LTR"/>
    <property type="match status" value="1"/>
</dbReference>
<dbReference type="Pfam" id="PF00665">
    <property type="entry name" value="rve"/>
    <property type="match status" value="1"/>
</dbReference>
<dbReference type="EnsemblMetazoa" id="AALFPA23_017180.R25051">
    <property type="protein sequence ID" value="AALFPA23_017180.P25051"/>
    <property type="gene ID" value="AALFPA23_017180"/>
</dbReference>
<evidence type="ECO:0000256" key="4">
    <source>
        <dbReference type="ARBA" id="ARBA00022722"/>
    </source>
</evidence>
<dbReference type="PROSITE" id="PS50994">
    <property type="entry name" value="INTEGRASE"/>
    <property type="match status" value="1"/>
</dbReference>
<dbReference type="InterPro" id="IPR021109">
    <property type="entry name" value="Peptidase_aspartic_dom_sf"/>
</dbReference>
<evidence type="ECO:0000256" key="1">
    <source>
        <dbReference type="ARBA" id="ARBA00012493"/>
    </source>
</evidence>
<dbReference type="InterPro" id="IPR041588">
    <property type="entry name" value="Integrase_H2C2"/>
</dbReference>
<evidence type="ECO:0000256" key="6">
    <source>
        <dbReference type="ARBA" id="ARBA00022801"/>
    </source>
</evidence>
<dbReference type="InterPro" id="IPR012337">
    <property type="entry name" value="RNaseH-like_sf"/>
</dbReference>
<dbReference type="SUPFAM" id="SSF57756">
    <property type="entry name" value="Retrovirus zinc finger-like domains"/>
    <property type="match status" value="1"/>
</dbReference>
<dbReference type="Pfam" id="PF17917">
    <property type="entry name" value="RT_RNaseH"/>
    <property type="match status" value="1"/>
</dbReference>
<feature type="compositionally biased region" description="Basic and acidic residues" evidence="8">
    <location>
        <begin position="1307"/>
        <end position="1320"/>
    </location>
</feature>
<dbReference type="CDD" id="cd09274">
    <property type="entry name" value="RNase_HI_RT_Ty3"/>
    <property type="match status" value="1"/>
</dbReference>
<evidence type="ECO:0000313" key="12">
    <source>
        <dbReference type="Proteomes" id="UP000069940"/>
    </source>
</evidence>
<evidence type="ECO:0000259" key="9">
    <source>
        <dbReference type="PROSITE" id="PS50878"/>
    </source>
</evidence>
<dbReference type="InterPro" id="IPR001584">
    <property type="entry name" value="Integrase_cat-core"/>
</dbReference>
<dbReference type="InterPro" id="IPR001878">
    <property type="entry name" value="Znf_CCHC"/>
</dbReference>
<sequence>MSNNNIAPFVIGDSSSVGRRWTAWKRSFELFLLCNPTNDAGKKKALLLHNAGLEVQEVYFDDPDRNAAVPATSDVYEETIKLLDKHFKPIVSIPHERALFRKMTQREGESIVKFCRRLRNHAGLCDYGDALDLRITEQIYDGTSSNALREAILKKRLVVLNEILEEGRVLETIDQSHPELISSDQASVNKIKSGQNQCFRCGSFGHYANDKKCPARKKTCDKCGIIGHFKKCCKSKSVSDKKKKKVRQVEDTDDSDDDPEREVESDDSCESDIHHIFSAKLVDDRVSRTRSRSCEQLLSVEDKYNTKISCIVGGVRMQWVIDSGASVNVIDENTWKMLKKQHCKISYESDEPRKKLVAYGNHKLHVKGVFKADINHGSSTVHREIYVVEGQGANLLGKTTSIDLGVLQIKSEVMQINQETRLDERTEIGKAKDVLVTINIDSKVHPVQQPCRRLPIPLQQTVEAELKKLLDLDIIEPAPPKITWASPLVVTPKDGGKRVRLCVDMRKANTAIIPQRHPLPTFEEIMPHLDGCKVFSKVDLNQAFHQLELHPDSRDITTFVTPNAYYRFKRLMFGMNCSAEIFQRELERILKGLEGIRHFIDDVLVFGRNKAEHDKRLAALLKRLHEHGLTINKTKSQFGCSSVTFMGHELRENGILPAQEKVATIQSFRRPESSEEVRSFLGLANYVGKFIPNLASLSTPLRDLVKKGVRFRWTADAQESFDAVKNALSNPHNLGYYNPESETVLIVDASATGLGAVLLQRDRGQFRIISYASKSLSATERKYSALDKEAMAIFWGVHRFDMYLRGKFFTVLTDHKPLLRIFSTDSAPNARQQRWVLQLQGYRFNLQHVPGKKNIADPLSRLAQTGKGSSFDKDCEQDLCAIIESTLPSAVTMSELIQCSETDEEFKRIHSAIRSNEWNKDLKRYQPFQGELCAVGHVVLRNNKIVVPIGLRKRILDLAHTGHPGSSKMKRRLRAALWWPGIDAEVEQRCRKCRECQAVGRETNPEPLKIREMPTKAWSHLCADFLGPLPNGKFVFVLVDYFSRYCVVEVMTKTTSAAVIQRLEQIFTRLGLPDVLKTDNAANFCSQEFRDYCVDNGIKLIHTTPYWPAANGEVERQNRSILKVLKISQMRGGDMIKDLQEYLYMYTVTPHTMTGVSPAELMFGRRFRDRFPHVEGEELVEEEVRERDWMHKYNGKVYRDARVNARETAIQIGDEVLLKNQHRENKLAPNFNPNPAVVLGRNGNSFVVQTETGTILRRNCSHLKPVEPTATTNRQPEGDVSEVPESNDSTLDNGQEQQSASTLPFPERVEEQSTRRPMREIRLPKKFLDYQVELN</sequence>
<dbReference type="Pfam" id="PF00078">
    <property type="entry name" value="RVT_1"/>
    <property type="match status" value="1"/>
</dbReference>
<dbReference type="SUPFAM" id="SSF56672">
    <property type="entry name" value="DNA/RNA polymerases"/>
    <property type="match status" value="1"/>
</dbReference>
<feature type="compositionally biased region" description="Polar residues" evidence="8">
    <location>
        <begin position="1284"/>
        <end position="1302"/>
    </location>
</feature>
<keyword evidence="6" id="KW-0378">Hydrolase</keyword>
<dbReference type="Gene3D" id="3.30.420.10">
    <property type="entry name" value="Ribonuclease H-like superfamily/Ribonuclease H"/>
    <property type="match status" value="1"/>
</dbReference>
<dbReference type="InterPro" id="IPR043502">
    <property type="entry name" value="DNA/RNA_pol_sf"/>
</dbReference>
<feature type="compositionally biased region" description="Acidic residues" evidence="8">
    <location>
        <begin position="251"/>
        <end position="267"/>
    </location>
</feature>
<dbReference type="Gene3D" id="1.10.340.70">
    <property type="match status" value="1"/>
</dbReference>
<dbReference type="Proteomes" id="UP000069940">
    <property type="component" value="Unassembled WGS sequence"/>
</dbReference>
<dbReference type="GeneID" id="109401518"/>
<dbReference type="Gene3D" id="2.40.70.10">
    <property type="entry name" value="Acid Proteases"/>
    <property type="match status" value="1"/>
</dbReference>
<dbReference type="InterPro" id="IPR041373">
    <property type="entry name" value="RT_RNaseH"/>
</dbReference>
<evidence type="ECO:0000259" key="10">
    <source>
        <dbReference type="PROSITE" id="PS50994"/>
    </source>
</evidence>
<dbReference type="RefSeq" id="XP_062712083.1">
    <property type="nucleotide sequence ID" value="XM_062856099.1"/>
</dbReference>
<dbReference type="InterPro" id="IPR036397">
    <property type="entry name" value="RNaseH_sf"/>
</dbReference>
<feature type="domain" description="Integrase catalytic" evidence="10">
    <location>
        <begin position="1010"/>
        <end position="1166"/>
    </location>
</feature>
<dbReference type="InterPro" id="IPR000477">
    <property type="entry name" value="RT_dom"/>
</dbReference>
<feature type="region of interest" description="Disordered" evidence="8">
    <location>
        <begin position="244"/>
        <end position="267"/>
    </location>
</feature>
<organism evidence="11 12">
    <name type="scientific">Aedes albopictus</name>
    <name type="common">Asian tiger mosquito</name>
    <name type="synonym">Stegomyia albopicta</name>
    <dbReference type="NCBI Taxonomy" id="7160"/>
    <lineage>
        <taxon>Eukaryota</taxon>
        <taxon>Metazoa</taxon>
        <taxon>Ecdysozoa</taxon>
        <taxon>Arthropoda</taxon>
        <taxon>Hexapoda</taxon>
        <taxon>Insecta</taxon>
        <taxon>Pterygota</taxon>
        <taxon>Neoptera</taxon>
        <taxon>Endopterygota</taxon>
        <taxon>Diptera</taxon>
        <taxon>Nematocera</taxon>
        <taxon>Culicoidea</taxon>
        <taxon>Culicidae</taxon>
        <taxon>Culicinae</taxon>
        <taxon>Aedini</taxon>
        <taxon>Aedes</taxon>
        <taxon>Stegomyia</taxon>
    </lineage>
</organism>
<evidence type="ECO:0000313" key="11">
    <source>
        <dbReference type="EnsemblMetazoa" id="AALFPA23_017180.P25051"/>
    </source>
</evidence>
<dbReference type="InterPro" id="IPR043128">
    <property type="entry name" value="Rev_trsase/Diguanyl_cyclase"/>
</dbReference>
<dbReference type="Pfam" id="PF17921">
    <property type="entry name" value="Integrase_H2C2"/>
    <property type="match status" value="1"/>
</dbReference>
<dbReference type="PROSITE" id="PS50878">
    <property type="entry name" value="RT_POL"/>
    <property type="match status" value="1"/>
</dbReference>
<dbReference type="Gene3D" id="3.10.20.370">
    <property type="match status" value="1"/>
</dbReference>
<feature type="domain" description="Reverse transcriptase" evidence="9">
    <location>
        <begin position="472"/>
        <end position="650"/>
    </location>
</feature>
<keyword evidence="2" id="KW-0808">Transferase</keyword>
<dbReference type="SMART" id="SM00343">
    <property type="entry name" value="ZnF_C2HC"/>
    <property type="match status" value="2"/>
</dbReference>
<dbReference type="Gene3D" id="3.10.10.10">
    <property type="entry name" value="HIV Type 1 Reverse Transcriptase, subunit A, domain 1"/>
    <property type="match status" value="1"/>
</dbReference>
<keyword evidence="4" id="KW-0540">Nuclease</keyword>
<protein>
    <recommendedName>
        <fullName evidence="1">RNA-directed DNA polymerase</fullName>
        <ecNumber evidence="1">2.7.7.49</ecNumber>
    </recommendedName>
</protein>
<keyword evidence="5" id="KW-0255">Endonuclease</keyword>
<accession>A0ABM1ZCE1</accession>
<dbReference type="InterPro" id="IPR036875">
    <property type="entry name" value="Znf_CCHC_sf"/>
</dbReference>
<evidence type="ECO:0000256" key="2">
    <source>
        <dbReference type="ARBA" id="ARBA00022679"/>
    </source>
</evidence>
<evidence type="ECO:0000256" key="5">
    <source>
        <dbReference type="ARBA" id="ARBA00022759"/>
    </source>
</evidence>
<dbReference type="Gene3D" id="4.10.60.10">
    <property type="entry name" value="Zinc finger, CCHC-type"/>
    <property type="match status" value="1"/>
</dbReference>
<evidence type="ECO:0000256" key="8">
    <source>
        <dbReference type="SAM" id="MobiDB-lite"/>
    </source>
</evidence>
<reference evidence="12" key="1">
    <citation type="journal article" date="2015" name="Proc. Natl. Acad. Sci. U.S.A.">
        <title>Genome sequence of the Asian Tiger mosquito, Aedes albopictus, reveals insights into its biology, genetics, and evolution.</title>
        <authorList>
            <person name="Chen X.G."/>
            <person name="Jiang X."/>
            <person name="Gu J."/>
            <person name="Xu M."/>
            <person name="Wu Y."/>
            <person name="Deng Y."/>
            <person name="Zhang C."/>
            <person name="Bonizzoni M."/>
            <person name="Dermauw W."/>
            <person name="Vontas J."/>
            <person name="Armbruster P."/>
            <person name="Huang X."/>
            <person name="Yang Y."/>
            <person name="Zhang H."/>
            <person name="He W."/>
            <person name="Peng H."/>
            <person name="Liu Y."/>
            <person name="Wu K."/>
            <person name="Chen J."/>
            <person name="Lirakis M."/>
            <person name="Topalis P."/>
            <person name="Van Leeuwen T."/>
            <person name="Hall A.B."/>
            <person name="Jiang X."/>
            <person name="Thorpe C."/>
            <person name="Mueller R.L."/>
            <person name="Sun C."/>
            <person name="Waterhouse R.M."/>
            <person name="Yan G."/>
            <person name="Tu Z.J."/>
            <person name="Fang X."/>
            <person name="James A.A."/>
        </authorList>
    </citation>
    <scope>NUCLEOTIDE SEQUENCE [LARGE SCALE GENOMIC DNA]</scope>
    <source>
        <strain evidence="12">Foshan</strain>
    </source>
</reference>
<dbReference type="EC" id="2.7.7.49" evidence="1"/>
<feature type="region of interest" description="Disordered" evidence="8">
    <location>
        <begin position="1260"/>
        <end position="1320"/>
    </location>
</feature>
<dbReference type="SUPFAM" id="SSF50630">
    <property type="entry name" value="Acid proteases"/>
    <property type="match status" value="1"/>
</dbReference>
<dbReference type="PANTHER" id="PTHR37984">
    <property type="entry name" value="PROTEIN CBG26694"/>
    <property type="match status" value="1"/>
</dbReference>
<evidence type="ECO:0000256" key="3">
    <source>
        <dbReference type="ARBA" id="ARBA00022695"/>
    </source>
</evidence>
<keyword evidence="3" id="KW-0548">Nucleotidyltransferase</keyword>
<keyword evidence="7" id="KW-0695">RNA-directed DNA polymerase</keyword>
<dbReference type="Gene3D" id="3.30.70.270">
    <property type="match status" value="2"/>
</dbReference>
<dbReference type="PANTHER" id="PTHR37984:SF11">
    <property type="entry name" value="INTEGRASE CATALYTIC DOMAIN-CONTAINING PROTEIN"/>
    <property type="match status" value="1"/>
</dbReference>